<protein>
    <submittedName>
        <fullName evidence="1">Histidine phosphatase family protein</fullName>
    </submittedName>
</protein>
<dbReference type="AlphaFoldDB" id="A0A7S8C866"/>
<accession>A0A7S8C866</accession>
<dbReference type="Gene3D" id="3.40.50.1240">
    <property type="entry name" value="Phosphoglycerate mutase-like"/>
    <property type="match status" value="1"/>
</dbReference>
<dbReference type="SUPFAM" id="SSF53254">
    <property type="entry name" value="Phosphoglycerate mutase-like"/>
    <property type="match status" value="1"/>
</dbReference>
<organism evidence="1 2">
    <name type="scientific">Kaustia mangrovi</name>
    <dbReference type="NCBI Taxonomy" id="2593653"/>
    <lineage>
        <taxon>Bacteria</taxon>
        <taxon>Pseudomonadati</taxon>
        <taxon>Pseudomonadota</taxon>
        <taxon>Alphaproteobacteria</taxon>
        <taxon>Hyphomicrobiales</taxon>
        <taxon>Parvibaculaceae</taxon>
        <taxon>Kaustia</taxon>
    </lineage>
</organism>
<evidence type="ECO:0000313" key="1">
    <source>
        <dbReference type="EMBL" id="QPC45086.1"/>
    </source>
</evidence>
<dbReference type="PANTHER" id="PTHR47623">
    <property type="entry name" value="OS09G0287300 PROTEIN"/>
    <property type="match status" value="1"/>
</dbReference>
<dbReference type="SMART" id="SM00855">
    <property type="entry name" value="PGAM"/>
    <property type="match status" value="1"/>
</dbReference>
<gene>
    <name evidence="1" type="ORF">HW532_21745</name>
</gene>
<dbReference type="KEGG" id="kmn:HW532_21745"/>
<evidence type="ECO:0000313" key="2">
    <source>
        <dbReference type="Proteomes" id="UP000593594"/>
    </source>
</evidence>
<name>A0A7S8C866_9HYPH</name>
<dbReference type="Pfam" id="PF00300">
    <property type="entry name" value="His_Phos_1"/>
    <property type="match status" value="1"/>
</dbReference>
<keyword evidence="2" id="KW-1185">Reference proteome</keyword>
<dbReference type="EMBL" id="CP058214">
    <property type="protein sequence ID" value="QPC45086.1"/>
    <property type="molecule type" value="Genomic_DNA"/>
</dbReference>
<proteinExistence type="predicted"/>
<sequence>MLRLLLLRHAKSSWDNPALDDRDRPLNGRGEKAAPLMGRYMRENGHAPRLALCSPAIRARQTLDLVVPQLDAAPPIHIDDRLYDFGDGTSPLAALRGEGGTASPILVVGHNPSLETLADALAGDGARAALKAMRRKFPTGALAVIDFDADDWADIAPGAGTLVSFTRPKDL</sequence>
<dbReference type="InterPro" id="IPR013078">
    <property type="entry name" value="His_Pase_superF_clade-1"/>
</dbReference>
<dbReference type="Proteomes" id="UP000593594">
    <property type="component" value="Chromosome"/>
</dbReference>
<reference evidence="1 2" key="1">
    <citation type="submission" date="2020-06" db="EMBL/GenBank/DDBJ databases">
        <title>Genome sequence of 2 isolates from Red Sea Mangroves.</title>
        <authorList>
            <person name="Sefrji F."/>
            <person name="Michoud G."/>
            <person name="Merlino G."/>
            <person name="Daffonchio D."/>
        </authorList>
    </citation>
    <scope>NUCLEOTIDE SEQUENCE [LARGE SCALE GENOMIC DNA]</scope>
    <source>
        <strain evidence="1 2">R1DC25</strain>
    </source>
</reference>
<dbReference type="InterPro" id="IPR029033">
    <property type="entry name" value="His_PPase_superfam"/>
</dbReference>
<dbReference type="RefSeq" id="WP_213162459.1">
    <property type="nucleotide sequence ID" value="NZ_CP058214.1"/>
</dbReference>
<dbReference type="PANTHER" id="PTHR47623:SF1">
    <property type="entry name" value="OS09G0287300 PROTEIN"/>
    <property type="match status" value="1"/>
</dbReference>
<dbReference type="CDD" id="cd07067">
    <property type="entry name" value="HP_PGM_like"/>
    <property type="match status" value="1"/>
</dbReference>